<dbReference type="OrthoDB" id="1043025at2759"/>
<dbReference type="GO" id="GO:0005634">
    <property type="term" value="C:nucleus"/>
    <property type="evidence" value="ECO:0000318"/>
    <property type="project" value="GO_Central"/>
</dbReference>
<evidence type="ECO:0000256" key="3">
    <source>
        <dbReference type="ARBA" id="ARBA00012218"/>
    </source>
</evidence>
<keyword evidence="12" id="KW-0496">Mitochondrion</keyword>
<dbReference type="InterPro" id="IPR000719">
    <property type="entry name" value="Prot_kinase_dom"/>
</dbReference>
<keyword evidence="8" id="KW-0418">Kinase</keyword>
<dbReference type="GO" id="GO:0004408">
    <property type="term" value="F:holocytochrome-c synthase activity"/>
    <property type="evidence" value="ECO:0007669"/>
    <property type="project" value="UniProtKB-EC"/>
</dbReference>
<evidence type="ECO:0000256" key="8">
    <source>
        <dbReference type="ARBA" id="ARBA00022777"/>
    </source>
</evidence>
<sequence length="501" mass="52880">MNTTSFFKGPAVKAACIAILAGTATFVLARRGGLLRILRRKSDCKPKDKSCSAKSGIATVSSSPNDAAAVPSRDDLQPTKAADEAADATSSSGGPSSPSGELALAAVNDKSSSGPSDASTGGCASSASSGNTAAGSLSGTGLSAFRGDNAACSATTADTIATAFPNNAKEAQVETVERTEASCMSDEEVKAFIKQHGLTLCIPERELGKGAFGHVEMVIITLPDGTTVKAARKTLHACETKGAVAALRRILNQELAGLAAAAGCEHAVQCLGYRLPTDDDERAELLLSCAEGGSVENLLNALAKEHFDRIDNAPERRRTGKNKDKYEMLPYPGNTLMDEADLKGMLRAMALFIKHLNARGYMHFDLKPANLLYDIAPDGSKVFRVCDFNLAVKTDSNGRVARAQGGTRGFWAWETYCQLEGLEVKHPITRAADVASMGLVLADAAGLHCLGGGTQAYLEYLRDLPRRTPPALKELIEWMVAEDPAARPTPDQILAHRWLTG</sequence>
<dbReference type="FunFam" id="1.10.510.10:FF:001188">
    <property type="entry name" value="Predicted protein"/>
    <property type="match status" value="1"/>
</dbReference>
<dbReference type="PaxDb" id="3055-EDP00583"/>
<dbReference type="InParanoid" id="A0A2K3D4F8"/>
<feature type="compositionally biased region" description="Low complexity" evidence="16">
    <location>
        <begin position="87"/>
        <end position="100"/>
    </location>
</feature>
<dbReference type="PROSITE" id="PS00108">
    <property type="entry name" value="PROTEIN_KINASE_ST"/>
    <property type="match status" value="1"/>
</dbReference>
<keyword evidence="4" id="KW-0349">Heme</keyword>
<dbReference type="AlphaFoldDB" id="A0A2K3D4F8"/>
<evidence type="ECO:0000256" key="5">
    <source>
        <dbReference type="ARBA" id="ARBA00022679"/>
    </source>
</evidence>
<keyword evidence="5" id="KW-0808">Transferase</keyword>
<dbReference type="ExpressionAtlas" id="A0A2K3D4F8">
    <property type="expression patterns" value="differential"/>
</dbReference>
<keyword evidence="13" id="KW-0472">Membrane</keyword>
<keyword evidence="11" id="KW-0408">Iron</keyword>
<dbReference type="STRING" id="3055.A0A2K3D4F8"/>
<dbReference type="EMBL" id="CM008973">
    <property type="protein sequence ID" value="PNW75401.1"/>
    <property type="molecule type" value="Genomic_DNA"/>
</dbReference>
<evidence type="ECO:0000256" key="10">
    <source>
        <dbReference type="ARBA" id="ARBA00022840"/>
    </source>
</evidence>
<dbReference type="InterPro" id="IPR008271">
    <property type="entry name" value="Ser/Thr_kinase_AS"/>
</dbReference>
<keyword evidence="19" id="KW-1185">Reference proteome</keyword>
<dbReference type="Proteomes" id="UP000006906">
    <property type="component" value="Chromosome 12"/>
</dbReference>
<keyword evidence="9" id="KW-0999">Mitochondrion inner membrane</keyword>
<evidence type="ECO:0000259" key="17">
    <source>
        <dbReference type="PROSITE" id="PS50011"/>
    </source>
</evidence>
<dbReference type="GeneID" id="5722496"/>
<dbReference type="RefSeq" id="XP_042918552.1">
    <property type="nucleotide sequence ID" value="XM_043068457.1"/>
</dbReference>
<dbReference type="KEGG" id="cre:CHLRE_12g525750v5"/>
<evidence type="ECO:0000256" key="14">
    <source>
        <dbReference type="ARBA" id="ARBA00023239"/>
    </source>
</evidence>
<reference evidence="18 19" key="1">
    <citation type="journal article" date="2007" name="Science">
        <title>The Chlamydomonas genome reveals the evolution of key animal and plant functions.</title>
        <authorList>
            <person name="Merchant S.S."/>
            <person name="Prochnik S.E."/>
            <person name="Vallon O."/>
            <person name="Harris E.H."/>
            <person name="Karpowicz S.J."/>
            <person name="Witman G.B."/>
            <person name="Terry A."/>
            <person name="Salamov A."/>
            <person name="Fritz-Laylin L.K."/>
            <person name="Marechal-Drouard L."/>
            <person name="Marshall W.F."/>
            <person name="Qu L.H."/>
            <person name="Nelson D.R."/>
            <person name="Sanderfoot A.A."/>
            <person name="Spalding M.H."/>
            <person name="Kapitonov V.V."/>
            <person name="Ren Q."/>
            <person name="Ferris P."/>
            <person name="Lindquist E."/>
            <person name="Shapiro H."/>
            <person name="Lucas S.M."/>
            <person name="Grimwood J."/>
            <person name="Schmutz J."/>
            <person name="Cardol P."/>
            <person name="Cerutti H."/>
            <person name="Chanfreau G."/>
            <person name="Chen C.L."/>
            <person name="Cognat V."/>
            <person name="Croft M.T."/>
            <person name="Dent R."/>
            <person name="Dutcher S."/>
            <person name="Fernandez E."/>
            <person name="Fukuzawa H."/>
            <person name="Gonzalez-Ballester D."/>
            <person name="Gonzalez-Halphen D."/>
            <person name="Hallmann A."/>
            <person name="Hanikenne M."/>
            <person name="Hippler M."/>
            <person name="Inwood W."/>
            <person name="Jabbari K."/>
            <person name="Kalanon M."/>
            <person name="Kuras R."/>
            <person name="Lefebvre P.A."/>
            <person name="Lemaire S.D."/>
            <person name="Lobanov A.V."/>
            <person name="Lohr M."/>
            <person name="Manuell A."/>
            <person name="Meier I."/>
            <person name="Mets L."/>
            <person name="Mittag M."/>
            <person name="Mittelmeier T."/>
            <person name="Moroney J.V."/>
            <person name="Moseley J."/>
            <person name="Napoli C."/>
            <person name="Nedelcu A.M."/>
            <person name="Niyogi K."/>
            <person name="Novoselov S.V."/>
            <person name="Paulsen I.T."/>
            <person name="Pazour G."/>
            <person name="Purton S."/>
            <person name="Ral J.P."/>
            <person name="Riano-Pachon D.M."/>
            <person name="Riekhof W."/>
            <person name="Rymarquis L."/>
            <person name="Schroda M."/>
            <person name="Stern D."/>
            <person name="Umen J."/>
            <person name="Willows R."/>
            <person name="Wilson N."/>
            <person name="Zimmer S.L."/>
            <person name="Allmer J."/>
            <person name="Balk J."/>
            <person name="Bisova K."/>
            <person name="Chen C.J."/>
            <person name="Elias M."/>
            <person name="Gendler K."/>
            <person name="Hauser C."/>
            <person name="Lamb M.R."/>
            <person name="Ledford H."/>
            <person name="Long J.C."/>
            <person name="Minagawa J."/>
            <person name="Page M.D."/>
            <person name="Pan J."/>
            <person name="Pootakham W."/>
            <person name="Roje S."/>
            <person name="Rose A."/>
            <person name="Stahlberg E."/>
            <person name="Terauchi A.M."/>
            <person name="Yang P."/>
            <person name="Ball S."/>
            <person name="Bowler C."/>
            <person name="Dieckmann C.L."/>
            <person name="Gladyshev V.N."/>
            <person name="Green P."/>
            <person name="Jorgensen R."/>
            <person name="Mayfield S."/>
            <person name="Mueller-Roeber B."/>
            <person name="Rajamani S."/>
            <person name="Sayre R.T."/>
            <person name="Brokstein P."/>
            <person name="Dubchak I."/>
            <person name="Goodstein D."/>
            <person name="Hornick L."/>
            <person name="Huang Y.W."/>
            <person name="Jhaveri J."/>
            <person name="Luo Y."/>
            <person name="Martinez D."/>
            <person name="Ngau W.C."/>
            <person name="Otillar B."/>
            <person name="Poliakov A."/>
            <person name="Porter A."/>
            <person name="Szajkowski L."/>
            <person name="Werner G."/>
            <person name="Zhou K."/>
            <person name="Grigoriev I.V."/>
            <person name="Rokhsar D.S."/>
            <person name="Grossman A.R."/>
        </authorList>
    </citation>
    <scope>NUCLEOTIDE SEQUENCE [LARGE SCALE GENOMIC DNA]</scope>
    <source>
        <strain evidence="19">CC-503</strain>
    </source>
</reference>
<evidence type="ECO:0000256" key="16">
    <source>
        <dbReference type="SAM" id="MobiDB-lite"/>
    </source>
</evidence>
<proteinExistence type="inferred from homology"/>
<comment type="similarity">
    <text evidence="2">Belongs to the cytochrome c-type heme lyase family.</text>
</comment>
<feature type="binding site" evidence="15">
    <location>
        <position position="233"/>
    </location>
    <ligand>
        <name>ATP</name>
        <dbReference type="ChEBI" id="CHEBI:30616"/>
    </ligand>
</feature>
<gene>
    <name evidence="18" type="ORF">CHLRE_12g525750v5</name>
</gene>
<evidence type="ECO:0000256" key="2">
    <source>
        <dbReference type="ARBA" id="ARBA00007255"/>
    </source>
</evidence>
<dbReference type="PANTHER" id="PTHR12743:SF8">
    <property type="entry name" value="PROTEIN HRI1"/>
    <property type="match status" value="1"/>
</dbReference>
<dbReference type="Gene3D" id="1.10.510.10">
    <property type="entry name" value="Transferase(Phosphotransferase) domain 1"/>
    <property type="match status" value="1"/>
</dbReference>
<dbReference type="Gramene" id="PNW75401">
    <property type="protein sequence ID" value="PNW75401"/>
    <property type="gene ID" value="CHLRE_12g525750v5"/>
</dbReference>
<evidence type="ECO:0000313" key="18">
    <source>
        <dbReference type="EMBL" id="PNW75401.1"/>
    </source>
</evidence>
<evidence type="ECO:0000256" key="15">
    <source>
        <dbReference type="PROSITE-ProRule" id="PRU10141"/>
    </source>
</evidence>
<dbReference type="GO" id="GO:0046872">
    <property type="term" value="F:metal ion binding"/>
    <property type="evidence" value="ECO:0007669"/>
    <property type="project" value="UniProtKB-KW"/>
</dbReference>
<dbReference type="PANTHER" id="PTHR12743">
    <property type="entry name" value="CYTOCHROME C1 HEME LYASE"/>
    <property type="match status" value="1"/>
</dbReference>
<keyword evidence="14" id="KW-0456">Lyase</keyword>
<dbReference type="SMART" id="SM00220">
    <property type="entry name" value="S_TKc"/>
    <property type="match status" value="1"/>
</dbReference>
<organism evidence="18 19">
    <name type="scientific">Chlamydomonas reinhardtii</name>
    <name type="common">Chlamydomonas smithii</name>
    <dbReference type="NCBI Taxonomy" id="3055"/>
    <lineage>
        <taxon>Eukaryota</taxon>
        <taxon>Viridiplantae</taxon>
        <taxon>Chlorophyta</taxon>
        <taxon>core chlorophytes</taxon>
        <taxon>Chlorophyceae</taxon>
        <taxon>CS clade</taxon>
        <taxon>Chlamydomonadales</taxon>
        <taxon>Chlamydomonadaceae</taxon>
        <taxon>Chlamydomonas</taxon>
    </lineage>
</organism>
<feature type="region of interest" description="Disordered" evidence="16">
    <location>
        <begin position="45"/>
        <end position="130"/>
    </location>
</feature>
<comment type="subcellular location">
    <subcellularLocation>
        <location evidence="1">Mitochondrion inner membrane</location>
    </subcellularLocation>
</comment>
<evidence type="ECO:0000256" key="6">
    <source>
        <dbReference type="ARBA" id="ARBA00022723"/>
    </source>
</evidence>
<evidence type="ECO:0000256" key="1">
    <source>
        <dbReference type="ARBA" id="ARBA00004273"/>
    </source>
</evidence>
<dbReference type="GO" id="GO:0005743">
    <property type="term" value="C:mitochondrial inner membrane"/>
    <property type="evidence" value="ECO:0007669"/>
    <property type="project" value="UniProtKB-SubCell"/>
</dbReference>
<dbReference type="GO" id="GO:0005737">
    <property type="term" value="C:cytoplasm"/>
    <property type="evidence" value="ECO:0000318"/>
    <property type="project" value="GO_Central"/>
</dbReference>
<dbReference type="InterPro" id="IPR017441">
    <property type="entry name" value="Protein_kinase_ATP_BS"/>
</dbReference>
<evidence type="ECO:0000256" key="12">
    <source>
        <dbReference type="ARBA" id="ARBA00023128"/>
    </source>
</evidence>
<evidence type="ECO:0000256" key="13">
    <source>
        <dbReference type="ARBA" id="ARBA00023136"/>
    </source>
</evidence>
<evidence type="ECO:0000256" key="4">
    <source>
        <dbReference type="ARBA" id="ARBA00022617"/>
    </source>
</evidence>
<keyword evidence="6" id="KW-0479">Metal-binding</keyword>
<feature type="compositionally biased region" description="Low complexity" evidence="16">
    <location>
        <begin position="116"/>
        <end position="130"/>
    </location>
</feature>
<dbReference type="InterPro" id="IPR011009">
    <property type="entry name" value="Kinase-like_dom_sf"/>
</dbReference>
<evidence type="ECO:0000313" key="19">
    <source>
        <dbReference type="Proteomes" id="UP000006906"/>
    </source>
</evidence>
<feature type="domain" description="Protein kinase" evidence="17">
    <location>
        <begin position="201"/>
        <end position="499"/>
    </location>
</feature>
<dbReference type="SUPFAM" id="SSF56112">
    <property type="entry name" value="Protein kinase-like (PK-like)"/>
    <property type="match status" value="1"/>
</dbReference>
<keyword evidence="7 15" id="KW-0547">Nucleotide-binding</keyword>
<evidence type="ECO:0000256" key="9">
    <source>
        <dbReference type="ARBA" id="ARBA00022792"/>
    </source>
</evidence>
<dbReference type="Pfam" id="PF00069">
    <property type="entry name" value="Pkinase"/>
    <property type="match status" value="1"/>
</dbReference>
<feature type="compositionally biased region" description="Basic and acidic residues" evidence="16">
    <location>
        <begin position="72"/>
        <end position="83"/>
    </location>
</feature>
<dbReference type="InterPro" id="IPR000511">
    <property type="entry name" value="Holocyt_c/c1_synthase"/>
</dbReference>
<dbReference type="EC" id="4.4.1.17" evidence="3"/>
<evidence type="ECO:0000256" key="11">
    <source>
        <dbReference type="ARBA" id="ARBA00023004"/>
    </source>
</evidence>
<dbReference type="PROSITE" id="PS00107">
    <property type="entry name" value="PROTEIN_KINASE_ATP"/>
    <property type="match status" value="1"/>
</dbReference>
<dbReference type="GO" id="GO:0005524">
    <property type="term" value="F:ATP binding"/>
    <property type="evidence" value="ECO:0007669"/>
    <property type="project" value="UniProtKB-UniRule"/>
</dbReference>
<protein>
    <recommendedName>
        <fullName evidence="3">holocytochrome-c synthase</fullName>
        <ecNumber evidence="3">4.4.1.17</ecNumber>
    </recommendedName>
</protein>
<keyword evidence="10 15" id="KW-0067">ATP-binding</keyword>
<name>A0A2K3D4F8_CHLRE</name>
<dbReference type="GO" id="GO:0004672">
    <property type="term" value="F:protein kinase activity"/>
    <property type="evidence" value="ECO:0000318"/>
    <property type="project" value="GO_Central"/>
</dbReference>
<dbReference type="PROSITE" id="PS50011">
    <property type="entry name" value="PROTEIN_KINASE_DOM"/>
    <property type="match status" value="1"/>
</dbReference>
<accession>A0A2K3D4F8</accession>
<evidence type="ECO:0000256" key="7">
    <source>
        <dbReference type="ARBA" id="ARBA00022741"/>
    </source>
</evidence>